<evidence type="ECO:0000256" key="1">
    <source>
        <dbReference type="ARBA" id="ARBA00012528"/>
    </source>
</evidence>
<comment type="catalytic activity">
    <reaction evidence="2">
        <text>2 GTP = 3',3'-c-di-GMP + 2 diphosphate</text>
        <dbReference type="Rhea" id="RHEA:24898"/>
        <dbReference type="ChEBI" id="CHEBI:33019"/>
        <dbReference type="ChEBI" id="CHEBI:37565"/>
        <dbReference type="ChEBI" id="CHEBI:58805"/>
        <dbReference type="EC" id="2.7.7.65"/>
    </reaction>
</comment>
<organism evidence="6 7">
    <name type="scientific">Deefgea tanakiae</name>
    <dbReference type="NCBI Taxonomy" id="2865840"/>
    <lineage>
        <taxon>Bacteria</taxon>
        <taxon>Pseudomonadati</taxon>
        <taxon>Pseudomonadota</taxon>
        <taxon>Betaproteobacteria</taxon>
        <taxon>Neisseriales</taxon>
        <taxon>Chitinibacteraceae</taxon>
        <taxon>Deefgea</taxon>
    </lineage>
</organism>
<evidence type="ECO:0000313" key="7">
    <source>
        <dbReference type="Proteomes" id="UP000825679"/>
    </source>
</evidence>
<evidence type="ECO:0000313" key="6">
    <source>
        <dbReference type="EMBL" id="QZA77324.1"/>
    </source>
</evidence>
<dbReference type="SMART" id="SM00091">
    <property type="entry name" value="PAS"/>
    <property type="match status" value="1"/>
</dbReference>
<dbReference type="PANTHER" id="PTHR45138">
    <property type="entry name" value="REGULATORY COMPONENTS OF SENSORY TRANSDUCTION SYSTEM"/>
    <property type="match status" value="1"/>
</dbReference>
<reference evidence="6 7" key="1">
    <citation type="submission" date="2021-08" db="EMBL/GenBank/DDBJ databases">
        <title>complete genome sequencing of Deefgea sp. D25.</title>
        <authorList>
            <person name="Bae J.-W."/>
            <person name="Gim D.-H."/>
        </authorList>
    </citation>
    <scope>NUCLEOTIDE SEQUENCE [LARGE SCALE GENOMIC DNA]</scope>
    <source>
        <strain evidence="6 7">D25</strain>
    </source>
</reference>
<dbReference type="CDD" id="cd00130">
    <property type="entry name" value="PAS"/>
    <property type="match status" value="1"/>
</dbReference>
<dbReference type="EC" id="2.7.7.65" evidence="1"/>
<evidence type="ECO:0000256" key="3">
    <source>
        <dbReference type="SAM" id="Coils"/>
    </source>
</evidence>
<dbReference type="NCBIfam" id="TIGR00254">
    <property type="entry name" value="GGDEF"/>
    <property type="match status" value="1"/>
</dbReference>
<dbReference type="Pfam" id="PF00989">
    <property type="entry name" value="PAS"/>
    <property type="match status" value="1"/>
</dbReference>
<dbReference type="InterPro" id="IPR000160">
    <property type="entry name" value="GGDEF_dom"/>
</dbReference>
<feature type="domain" description="PAS" evidence="4">
    <location>
        <begin position="3"/>
        <end position="73"/>
    </location>
</feature>
<dbReference type="InterPro" id="IPR043128">
    <property type="entry name" value="Rev_trsase/Diguanyl_cyclase"/>
</dbReference>
<dbReference type="SUPFAM" id="SSF55785">
    <property type="entry name" value="PYP-like sensor domain (PAS domain)"/>
    <property type="match status" value="1"/>
</dbReference>
<proteinExistence type="predicted"/>
<keyword evidence="3" id="KW-0175">Coiled coil</keyword>
<dbReference type="PROSITE" id="PS50887">
    <property type="entry name" value="GGDEF"/>
    <property type="match status" value="1"/>
</dbReference>
<dbReference type="PANTHER" id="PTHR45138:SF9">
    <property type="entry name" value="DIGUANYLATE CYCLASE DGCM-RELATED"/>
    <property type="match status" value="1"/>
</dbReference>
<evidence type="ECO:0000259" key="4">
    <source>
        <dbReference type="PROSITE" id="PS50112"/>
    </source>
</evidence>
<dbReference type="PROSITE" id="PS50112">
    <property type="entry name" value="PAS"/>
    <property type="match status" value="1"/>
</dbReference>
<evidence type="ECO:0000256" key="2">
    <source>
        <dbReference type="ARBA" id="ARBA00034247"/>
    </source>
</evidence>
<dbReference type="Pfam" id="PF00990">
    <property type="entry name" value="GGDEF"/>
    <property type="match status" value="1"/>
</dbReference>
<dbReference type="InterPro" id="IPR029787">
    <property type="entry name" value="Nucleotide_cyclase"/>
</dbReference>
<gene>
    <name evidence="6" type="ORF">K4H28_13690</name>
</gene>
<dbReference type="Proteomes" id="UP000825679">
    <property type="component" value="Chromosome"/>
</dbReference>
<dbReference type="NCBIfam" id="TIGR00229">
    <property type="entry name" value="sensory_box"/>
    <property type="match status" value="1"/>
</dbReference>
<dbReference type="Gene3D" id="3.30.70.270">
    <property type="match status" value="1"/>
</dbReference>
<sequence>MISSDLLQALFDISPAGIAIADEQGRYLQVNDSYCCLFGYSRAELIGNTFGLILAEQDKSLEAMILNLALTQDQSSPTEWQVQHKSGRTLFVHSSFKTFIYPDGCAKIITVLSDVSAMVCTLNTLQDQEAKLIKTNESLEQIVSRRTIELERANDELARLATQDSLTATLNRRAFEFEAAKIIYAADRYDRPASFMFLDIDYFKAINDQYGHAVGDMVLKKLALNIRGLLRASDVLARWGGEEFVICLPDTALADAIMVGEKILEACRQLRLTHQQFTISLTISGGVVQRACNESLDEVLQNADVLLYEAKRTGRNRLLAEIAKPLYAYKSELLNFQI</sequence>
<dbReference type="SMART" id="SM00267">
    <property type="entry name" value="GGDEF"/>
    <property type="match status" value="1"/>
</dbReference>
<dbReference type="CDD" id="cd01949">
    <property type="entry name" value="GGDEF"/>
    <property type="match status" value="1"/>
</dbReference>
<dbReference type="Gene3D" id="3.30.450.20">
    <property type="entry name" value="PAS domain"/>
    <property type="match status" value="1"/>
</dbReference>
<name>A0ABX8Z7J8_9NEIS</name>
<feature type="domain" description="GGDEF" evidence="5">
    <location>
        <begin position="191"/>
        <end position="323"/>
    </location>
</feature>
<dbReference type="InterPro" id="IPR035965">
    <property type="entry name" value="PAS-like_dom_sf"/>
</dbReference>
<dbReference type="SUPFAM" id="SSF55073">
    <property type="entry name" value="Nucleotide cyclase"/>
    <property type="match status" value="1"/>
</dbReference>
<accession>A0ABX8Z7J8</accession>
<evidence type="ECO:0000259" key="5">
    <source>
        <dbReference type="PROSITE" id="PS50887"/>
    </source>
</evidence>
<dbReference type="InterPro" id="IPR000014">
    <property type="entry name" value="PAS"/>
</dbReference>
<dbReference type="InterPro" id="IPR013767">
    <property type="entry name" value="PAS_fold"/>
</dbReference>
<protein>
    <recommendedName>
        <fullName evidence="1">diguanylate cyclase</fullName>
        <ecNumber evidence="1">2.7.7.65</ecNumber>
    </recommendedName>
</protein>
<dbReference type="RefSeq" id="WP_221005707.1">
    <property type="nucleotide sequence ID" value="NZ_CP081150.1"/>
</dbReference>
<dbReference type="EMBL" id="CP081150">
    <property type="protein sequence ID" value="QZA77324.1"/>
    <property type="molecule type" value="Genomic_DNA"/>
</dbReference>
<keyword evidence="7" id="KW-1185">Reference proteome</keyword>
<feature type="coiled-coil region" evidence="3">
    <location>
        <begin position="122"/>
        <end position="163"/>
    </location>
</feature>
<dbReference type="InterPro" id="IPR050469">
    <property type="entry name" value="Diguanylate_Cyclase"/>
</dbReference>